<keyword evidence="5" id="KW-1185">Reference proteome</keyword>
<dbReference type="PANTHER" id="PTHR38772:SF1">
    <property type="entry name" value="NUCLEOID-ASSOCIATED PROTEIN YEJK"/>
    <property type="match status" value="1"/>
</dbReference>
<dbReference type="GO" id="GO:0003690">
    <property type="term" value="F:double-stranded DNA binding"/>
    <property type="evidence" value="ECO:0007669"/>
    <property type="project" value="TreeGrafter"/>
</dbReference>
<evidence type="ECO:0000313" key="4">
    <source>
        <dbReference type="EMBL" id="KJZ05066.1"/>
    </source>
</evidence>
<dbReference type="GO" id="GO:0043590">
    <property type="term" value="C:bacterial nucleoid"/>
    <property type="evidence" value="ECO:0007669"/>
    <property type="project" value="TreeGrafter"/>
</dbReference>
<dbReference type="InterPro" id="IPR007358">
    <property type="entry name" value="Nucleoid_associated_NdpA"/>
</dbReference>
<keyword evidence="3" id="KW-0963">Cytoplasm</keyword>
<proteinExistence type="inferred from homology"/>
<protein>
    <recommendedName>
        <fullName evidence="6">Nucleoid-associated protein</fullName>
    </recommendedName>
</protein>
<organism evidence="4 5">
    <name type="scientific">Pseudoalteromonas rubra</name>
    <dbReference type="NCBI Taxonomy" id="43658"/>
    <lineage>
        <taxon>Bacteria</taxon>
        <taxon>Pseudomonadati</taxon>
        <taxon>Pseudomonadota</taxon>
        <taxon>Gammaproteobacteria</taxon>
        <taxon>Alteromonadales</taxon>
        <taxon>Pseudoalteromonadaceae</taxon>
        <taxon>Pseudoalteromonas</taxon>
    </lineage>
</organism>
<comment type="subcellular location">
    <subcellularLocation>
        <location evidence="1">Cytoplasm</location>
        <location evidence="1">Nucleoid</location>
    </subcellularLocation>
</comment>
<dbReference type="RefSeq" id="WP_046007341.1">
    <property type="nucleotide sequence ID" value="NZ_JXYA01000081.1"/>
</dbReference>
<evidence type="ECO:0000256" key="1">
    <source>
        <dbReference type="ARBA" id="ARBA00004453"/>
    </source>
</evidence>
<evidence type="ECO:0000256" key="3">
    <source>
        <dbReference type="ARBA" id="ARBA00022490"/>
    </source>
</evidence>
<sequence>MAIKHVIIHVVKRDKDGERLTKQLRAQENNTDGLTKQLTDGLLELFSNAHLNIGEFGVDGDNNATPVFEQKLRDFYDDNCNCSSFVDLTKALADRYEAIIVGDQLHSVKGGYLIFYQYERNHDDWLGVAVVKKTEGIDVSVDLDVVASEILELNKLHLGAAINLTQWRDALTSRYIRFKTGRATELRDYFEKFIGCQRDKEAAKRETKQLKRAIQDFAKDTCGMNDDVASQKVTQAHDYVKERQKTGEPVKLSHVANHVFPDRCDEFALQARQEYDLPEDLAIDSAELKRYKKLSGSGKGISISFDREKLNTVVKYDVERKQLTFTEIPNSLREAIEKELLEEENVED</sequence>
<dbReference type="PATRIC" id="fig|43658.5.peg.4903"/>
<gene>
    <name evidence="4" type="ORF">TW77_23175</name>
</gene>
<reference evidence="4 5" key="1">
    <citation type="journal article" date="2015" name="BMC Genomics">
        <title>Genome mining reveals unlocked bioactive potential of marine Gram-negative bacteria.</title>
        <authorList>
            <person name="Machado H."/>
            <person name="Sonnenschein E.C."/>
            <person name="Melchiorsen J."/>
            <person name="Gram L."/>
        </authorList>
    </citation>
    <scope>NUCLEOTIDE SEQUENCE [LARGE SCALE GENOMIC DNA]</scope>
    <source>
        <strain evidence="4 5">S2471</strain>
    </source>
</reference>
<evidence type="ECO:0008006" key="6">
    <source>
        <dbReference type="Google" id="ProtNLM"/>
    </source>
</evidence>
<name>A0A0F4QBK9_9GAMM</name>
<evidence type="ECO:0000256" key="2">
    <source>
        <dbReference type="ARBA" id="ARBA00009035"/>
    </source>
</evidence>
<comment type="similarity">
    <text evidence="2">Belongs to the YejK family.</text>
</comment>
<dbReference type="Pfam" id="PF04245">
    <property type="entry name" value="NA37"/>
    <property type="match status" value="1"/>
</dbReference>
<evidence type="ECO:0000313" key="5">
    <source>
        <dbReference type="Proteomes" id="UP000033452"/>
    </source>
</evidence>
<accession>A0A0F4QBK9</accession>
<dbReference type="EMBL" id="JXYA01000081">
    <property type="protein sequence ID" value="KJZ05066.1"/>
    <property type="molecule type" value="Genomic_DNA"/>
</dbReference>
<dbReference type="GO" id="GO:0003727">
    <property type="term" value="F:single-stranded RNA binding"/>
    <property type="evidence" value="ECO:0007669"/>
    <property type="project" value="TreeGrafter"/>
</dbReference>
<comment type="caution">
    <text evidence="4">The sequence shown here is derived from an EMBL/GenBank/DDBJ whole genome shotgun (WGS) entry which is preliminary data.</text>
</comment>
<dbReference type="OrthoDB" id="9131762at2"/>
<dbReference type="Proteomes" id="UP000033452">
    <property type="component" value="Unassembled WGS sequence"/>
</dbReference>
<dbReference type="AlphaFoldDB" id="A0A0F4QBK9"/>
<dbReference type="PANTHER" id="PTHR38772">
    <property type="match status" value="1"/>
</dbReference>